<evidence type="ECO:0000313" key="1">
    <source>
        <dbReference type="EMBL" id="KAE8419717.1"/>
    </source>
</evidence>
<dbReference type="Proteomes" id="UP000325395">
    <property type="component" value="Unassembled WGS sequence"/>
</dbReference>
<reference evidence="1 2" key="1">
    <citation type="submission" date="2019-04" db="EMBL/GenBank/DDBJ databases">
        <authorList>
            <consortium name="DOE Joint Genome Institute"/>
            <person name="Mondo S."/>
            <person name="Kjaerbolling I."/>
            <person name="Vesth T."/>
            <person name="Frisvad J.C."/>
            <person name="Nybo J.L."/>
            <person name="Theobald S."/>
            <person name="Kildgaard S."/>
            <person name="Isbrandt T."/>
            <person name="Kuo A."/>
            <person name="Sato A."/>
            <person name="Lyhne E.K."/>
            <person name="Kogle M.E."/>
            <person name="Wiebenga A."/>
            <person name="Kun R.S."/>
            <person name="Lubbers R.J."/>
            <person name="Makela M.R."/>
            <person name="Barry K."/>
            <person name="Chovatia M."/>
            <person name="Clum A."/>
            <person name="Daum C."/>
            <person name="Haridas S."/>
            <person name="He G."/>
            <person name="LaButti K."/>
            <person name="Lipzen A."/>
            <person name="Riley R."/>
            <person name="Salamov A."/>
            <person name="Simmons B.A."/>
            <person name="Magnuson J.K."/>
            <person name="Henrissat B."/>
            <person name="Mortensen U.H."/>
            <person name="Larsen T.O."/>
            <person name="Devries R.P."/>
            <person name="Grigoriev I.V."/>
            <person name="Machida M."/>
            <person name="Baker S.E."/>
            <person name="Andersen M.R."/>
            <person name="Cantor M.N."/>
            <person name="Hua S.X."/>
        </authorList>
    </citation>
    <scope>NUCLEOTIDE SEQUENCE [LARGE SCALE GENOMIC DNA]</scope>
    <source>
        <strain evidence="1 2">CBS 117616</strain>
    </source>
</reference>
<name>A0ABQ6WRI6_9EURO</name>
<keyword evidence="2" id="KW-1185">Reference proteome</keyword>
<sequence length="226" mass="25490">MAQAIRLEFLDEEHEGPDCVSPNDNNSYTLGRAGRHNVVIAGLPSGEYGLSSAACVARDMLHSFPNIRIGLMHDIRLGDIVVSIPRDGKSGVFQYDFGKTIQNQKFQSTGCLNQPPTVLRSAVSHFEAQYKSKRHRLEQTISDILEKNPRLKKRYQRPDLSTDRLYLNRIIRPLNGEADCEELCGDDPLHLISRPKRTEDEDNPAIHYGLIASANQLMKDAFRSVF</sequence>
<proteinExistence type="predicted"/>
<dbReference type="PANTHER" id="PTHR46082">
    <property type="entry name" value="ATP/GTP-BINDING PROTEIN-RELATED"/>
    <property type="match status" value="1"/>
</dbReference>
<evidence type="ECO:0000313" key="2">
    <source>
        <dbReference type="Proteomes" id="UP000325395"/>
    </source>
</evidence>
<protein>
    <submittedName>
        <fullName evidence="1">Uncharacterized protein</fullName>
    </submittedName>
</protein>
<gene>
    <name evidence="1" type="ORF">BDV36DRAFT_282129</name>
</gene>
<accession>A0ABQ6WRI6</accession>
<dbReference type="SUPFAM" id="SSF53167">
    <property type="entry name" value="Purine and uridine phosphorylases"/>
    <property type="match status" value="1"/>
</dbReference>
<organism evidence="1 2">
    <name type="scientific">Aspergillus pseudocaelatus</name>
    <dbReference type="NCBI Taxonomy" id="1825620"/>
    <lineage>
        <taxon>Eukaryota</taxon>
        <taxon>Fungi</taxon>
        <taxon>Dikarya</taxon>
        <taxon>Ascomycota</taxon>
        <taxon>Pezizomycotina</taxon>
        <taxon>Eurotiomycetes</taxon>
        <taxon>Eurotiomycetidae</taxon>
        <taxon>Eurotiales</taxon>
        <taxon>Aspergillaceae</taxon>
        <taxon>Aspergillus</taxon>
        <taxon>Aspergillus subgen. Circumdati</taxon>
    </lineage>
</organism>
<dbReference type="InterPro" id="IPR053137">
    <property type="entry name" value="NLR-like"/>
</dbReference>
<dbReference type="Gene3D" id="3.40.50.1580">
    <property type="entry name" value="Nucleoside phosphorylase domain"/>
    <property type="match status" value="1"/>
</dbReference>
<dbReference type="InterPro" id="IPR035994">
    <property type="entry name" value="Nucleoside_phosphorylase_sf"/>
</dbReference>
<dbReference type="EMBL" id="ML735715">
    <property type="protein sequence ID" value="KAE8419717.1"/>
    <property type="molecule type" value="Genomic_DNA"/>
</dbReference>
<dbReference type="PANTHER" id="PTHR46082:SF11">
    <property type="entry name" value="AAA+ ATPASE DOMAIN-CONTAINING PROTEIN-RELATED"/>
    <property type="match status" value="1"/>
</dbReference>